<proteinExistence type="predicted"/>
<reference evidence="7 8" key="1">
    <citation type="submission" date="2017-02" db="EMBL/GenBank/DDBJ databases">
        <authorList>
            <person name="Peterson S.W."/>
        </authorList>
    </citation>
    <scope>NUCLEOTIDE SEQUENCE [LARGE SCALE GENOMIC DNA]</scope>
    <source>
        <strain evidence="7 8">DSM 22899</strain>
    </source>
</reference>
<keyword evidence="3" id="KW-0998">Cell outer membrane</keyword>
<dbReference type="Pfam" id="PF00691">
    <property type="entry name" value="OmpA"/>
    <property type="match status" value="1"/>
</dbReference>
<evidence type="ECO:0000313" key="7">
    <source>
        <dbReference type="EMBL" id="SKB55372.1"/>
    </source>
</evidence>
<evidence type="ECO:0000256" key="5">
    <source>
        <dbReference type="SAM" id="MobiDB-lite"/>
    </source>
</evidence>
<keyword evidence="8" id="KW-1185">Reference proteome</keyword>
<dbReference type="PRINTS" id="PR01021">
    <property type="entry name" value="OMPADOMAIN"/>
</dbReference>
<dbReference type="EMBL" id="FUYS01000004">
    <property type="protein sequence ID" value="SKB55372.1"/>
    <property type="molecule type" value="Genomic_DNA"/>
</dbReference>
<evidence type="ECO:0000256" key="2">
    <source>
        <dbReference type="ARBA" id="ARBA00023136"/>
    </source>
</evidence>
<comment type="subcellular location">
    <subcellularLocation>
        <location evidence="1">Cell outer membrane</location>
    </subcellularLocation>
</comment>
<gene>
    <name evidence="7" type="ORF">SAMN05660226_01933</name>
</gene>
<dbReference type="Gene3D" id="3.30.1330.60">
    <property type="entry name" value="OmpA-like domain"/>
    <property type="match status" value="1"/>
</dbReference>
<sequence>MAYIGILAVSHQSCKPKQVVLQPAAEVIERETPAERVVAEPKKEEPKAAPTQSEPAPVAPPNYNFKNIQFEYDSHVLKTESYAILDQIAREMQKDPNARFVIDGHASIEGTAAYNMELSIDRANAVKLYLVNSGISGNNLTVNGYGATRPSASNDTEAGRALNRRVEIKHVD</sequence>
<dbReference type="PROSITE" id="PS51123">
    <property type="entry name" value="OMPA_2"/>
    <property type="match status" value="1"/>
</dbReference>
<accession>A0A1T5C720</accession>
<evidence type="ECO:0000313" key="8">
    <source>
        <dbReference type="Proteomes" id="UP000190541"/>
    </source>
</evidence>
<dbReference type="InterPro" id="IPR050330">
    <property type="entry name" value="Bact_OuterMem_StrucFunc"/>
</dbReference>
<dbReference type="InterPro" id="IPR006664">
    <property type="entry name" value="OMP_bac"/>
</dbReference>
<dbReference type="CDD" id="cd07185">
    <property type="entry name" value="OmpA_C-like"/>
    <property type="match status" value="1"/>
</dbReference>
<dbReference type="InterPro" id="IPR006665">
    <property type="entry name" value="OmpA-like"/>
</dbReference>
<feature type="domain" description="OmpA-like" evidence="6">
    <location>
        <begin position="57"/>
        <end position="172"/>
    </location>
</feature>
<name>A0A1T5C720_9SPHI</name>
<evidence type="ECO:0000259" key="6">
    <source>
        <dbReference type="PROSITE" id="PS51123"/>
    </source>
</evidence>
<dbReference type="GO" id="GO:0009279">
    <property type="term" value="C:cell outer membrane"/>
    <property type="evidence" value="ECO:0007669"/>
    <property type="project" value="UniProtKB-SubCell"/>
</dbReference>
<organism evidence="7 8">
    <name type="scientific">Parapedobacter luteus</name>
    <dbReference type="NCBI Taxonomy" id="623280"/>
    <lineage>
        <taxon>Bacteria</taxon>
        <taxon>Pseudomonadati</taxon>
        <taxon>Bacteroidota</taxon>
        <taxon>Sphingobacteriia</taxon>
        <taxon>Sphingobacteriales</taxon>
        <taxon>Sphingobacteriaceae</taxon>
        <taxon>Parapedobacter</taxon>
    </lineage>
</organism>
<dbReference type="SUPFAM" id="SSF103088">
    <property type="entry name" value="OmpA-like"/>
    <property type="match status" value="1"/>
</dbReference>
<dbReference type="Proteomes" id="UP000190541">
    <property type="component" value="Unassembled WGS sequence"/>
</dbReference>
<keyword evidence="2 4" id="KW-0472">Membrane</keyword>
<dbReference type="PANTHER" id="PTHR30329">
    <property type="entry name" value="STATOR ELEMENT OF FLAGELLAR MOTOR COMPLEX"/>
    <property type="match status" value="1"/>
</dbReference>
<dbReference type="PANTHER" id="PTHR30329:SF21">
    <property type="entry name" value="LIPOPROTEIN YIAD-RELATED"/>
    <property type="match status" value="1"/>
</dbReference>
<protein>
    <submittedName>
        <fullName evidence="7">OmpA-OmpF porin, OOP family</fullName>
    </submittedName>
</protein>
<feature type="compositionally biased region" description="Basic and acidic residues" evidence="5">
    <location>
        <begin position="32"/>
        <end position="47"/>
    </location>
</feature>
<evidence type="ECO:0000256" key="3">
    <source>
        <dbReference type="ARBA" id="ARBA00023237"/>
    </source>
</evidence>
<dbReference type="AlphaFoldDB" id="A0A1T5C720"/>
<evidence type="ECO:0000256" key="1">
    <source>
        <dbReference type="ARBA" id="ARBA00004442"/>
    </source>
</evidence>
<dbReference type="InterPro" id="IPR036737">
    <property type="entry name" value="OmpA-like_sf"/>
</dbReference>
<evidence type="ECO:0000256" key="4">
    <source>
        <dbReference type="PROSITE-ProRule" id="PRU00473"/>
    </source>
</evidence>
<feature type="region of interest" description="Disordered" evidence="5">
    <location>
        <begin position="32"/>
        <end position="60"/>
    </location>
</feature>
<dbReference type="STRING" id="623280.SAMN05660226_01933"/>